<evidence type="ECO:0000256" key="2">
    <source>
        <dbReference type="ARBA" id="ARBA00023015"/>
    </source>
</evidence>
<proteinExistence type="predicted"/>
<sequence>MDVASSKWLSEVLQGVEDYNNIFSLDNQLEFGSDDHQILVGGDNYKQDFSSESNSSYSTITTSGGSDSIKKYSHHDHHQASNKKPAPSSNSSQLLSFDNYQNQHYPNSSSPPKINMSDISSTTLRPKKGLSQTDINFSSLDDVDHVVSNNKDRNSFIISNKKKNYSSSYQPSIFIKGTNDYNNNNKRPYSMIKTPSHAQDHIMAERKRREKLTQRFIALSAIVPGLKKMDKASVLGDAIVYVKQLQERVNILEEQSKSRTVESVVFKKSQVSISSSTDEQNQDSSSSDQNFEGRSNNDQDYNHNNNNDNNQTLTLLPEIEARVYEKDVLIRIHCENHKGIVVKILSEIEKLDHHLSVVNTSVMPFGNCTLDITILAQPQWAIYLSFSFSARFEKDSTGSLWVLRDPYHAIVYVATPPRGQTWPPWPWWIL</sequence>
<dbReference type="CDD" id="cd11452">
    <property type="entry name" value="bHLH_AtNAI1_like"/>
    <property type="match status" value="1"/>
</dbReference>
<feature type="region of interest" description="Disordered" evidence="5">
    <location>
        <begin position="272"/>
        <end position="312"/>
    </location>
</feature>
<reference evidence="7" key="2">
    <citation type="submission" date="2021-03" db="UniProtKB">
        <authorList>
            <consortium name="EnsemblPlants"/>
        </authorList>
    </citation>
    <scope>IDENTIFICATION</scope>
</reference>
<dbReference type="AlphaFoldDB" id="A0A803PDJ3"/>
<keyword evidence="8" id="KW-1185">Reference proteome</keyword>
<evidence type="ECO:0000256" key="4">
    <source>
        <dbReference type="ARBA" id="ARBA00023242"/>
    </source>
</evidence>
<evidence type="ECO:0000313" key="8">
    <source>
        <dbReference type="Proteomes" id="UP000596661"/>
    </source>
</evidence>
<dbReference type="InterPro" id="IPR036638">
    <property type="entry name" value="HLH_DNA-bd_sf"/>
</dbReference>
<dbReference type="PANTHER" id="PTHR45959">
    <property type="entry name" value="BHLH TRANSCRIPTION FACTOR"/>
    <property type="match status" value="1"/>
</dbReference>
<dbReference type="SUPFAM" id="SSF47459">
    <property type="entry name" value="HLH, helix-loop-helix DNA-binding domain"/>
    <property type="match status" value="1"/>
</dbReference>
<protein>
    <recommendedName>
        <fullName evidence="6">BHLH domain-containing protein</fullName>
    </recommendedName>
</protein>
<name>A0A803PDJ3_CANSA</name>
<dbReference type="InterPro" id="IPR052610">
    <property type="entry name" value="bHLH_transcription_regulator"/>
</dbReference>
<evidence type="ECO:0000313" key="7">
    <source>
        <dbReference type="EnsemblPlants" id="cds.evm.model.04.1545"/>
    </source>
</evidence>
<evidence type="ECO:0000256" key="3">
    <source>
        <dbReference type="ARBA" id="ARBA00023163"/>
    </source>
</evidence>
<feature type="region of interest" description="Disordered" evidence="5">
    <location>
        <begin position="50"/>
        <end position="127"/>
    </location>
</feature>
<dbReference type="Gramene" id="evm.model.04.1545">
    <property type="protein sequence ID" value="cds.evm.model.04.1545"/>
    <property type="gene ID" value="evm.TU.04.1545"/>
</dbReference>
<evidence type="ECO:0000259" key="6">
    <source>
        <dbReference type="PROSITE" id="PS50888"/>
    </source>
</evidence>
<dbReference type="OMA" id="CENHKGI"/>
<feature type="compositionally biased region" description="Basic residues" evidence="5">
    <location>
        <begin position="71"/>
        <end position="81"/>
    </location>
</feature>
<dbReference type="GO" id="GO:0046983">
    <property type="term" value="F:protein dimerization activity"/>
    <property type="evidence" value="ECO:0007669"/>
    <property type="project" value="InterPro"/>
</dbReference>
<evidence type="ECO:0000256" key="5">
    <source>
        <dbReference type="SAM" id="MobiDB-lite"/>
    </source>
</evidence>
<dbReference type="SMART" id="SM00353">
    <property type="entry name" value="HLH"/>
    <property type="match status" value="1"/>
</dbReference>
<organism evidence="7 8">
    <name type="scientific">Cannabis sativa</name>
    <name type="common">Hemp</name>
    <name type="synonym">Marijuana</name>
    <dbReference type="NCBI Taxonomy" id="3483"/>
    <lineage>
        <taxon>Eukaryota</taxon>
        <taxon>Viridiplantae</taxon>
        <taxon>Streptophyta</taxon>
        <taxon>Embryophyta</taxon>
        <taxon>Tracheophyta</taxon>
        <taxon>Spermatophyta</taxon>
        <taxon>Magnoliopsida</taxon>
        <taxon>eudicotyledons</taxon>
        <taxon>Gunneridae</taxon>
        <taxon>Pentapetalae</taxon>
        <taxon>rosids</taxon>
        <taxon>fabids</taxon>
        <taxon>Rosales</taxon>
        <taxon>Cannabaceae</taxon>
        <taxon>Cannabis</taxon>
    </lineage>
</organism>
<feature type="compositionally biased region" description="Low complexity" evidence="5">
    <location>
        <begin position="50"/>
        <end position="67"/>
    </location>
</feature>
<dbReference type="PANTHER" id="PTHR45959:SF2">
    <property type="entry name" value="BHLH TRANSCRIPTION FACTOR"/>
    <property type="match status" value="1"/>
</dbReference>
<feature type="compositionally biased region" description="Low complexity" evidence="5">
    <location>
        <begin position="82"/>
        <end position="92"/>
    </location>
</feature>
<dbReference type="InterPro" id="IPR011598">
    <property type="entry name" value="bHLH_dom"/>
</dbReference>
<feature type="domain" description="BHLH" evidence="6">
    <location>
        <begin position="196"/>
        <end position="245"/>
    </location>
</feature>
<dbReference type="Proteomes" id="UP000596661">
    <property type="component" value="Chromosome 4"/>
</dbReference>
<dbReference type="EMBL" id="UZAU01000392">
    <property type="status" value="NOT_ANNOTATED_CDS"/>
    <property type="molecule type" value="Genomic_DNA"/>
</dbReference>
<dbReference type="Pfam" id="PF00010">
    <property type="entry name" value="HLH"/>
    <property type="match status" value="1"/>
</dbReference>
<comment type="subcellular location">
    <subcellularLocation>
        <location evidence="1">Nucleus</location>
    </subcellularLocation>
</comment>
<keyword evidence="2" id="KW-0805">Transcription regulation</keyword>
<dbReference type="GO" id="GO:0005634">
    <property type="term" value="C:nucleus"/>
    <property type="evidence" value="ECO:0007669"/>
    <property type="project" value="UniProtKB-SubCell"/>
</dbReference>
<reference evidence="7" key="1">
    <citation type="submission" date="2018-11" db="EMBL/GenBank/DDBJ databases">
        <authorList>
            <person name="Grassa J C."/>
        </authorList>
    </citation>
    <scope>NUCLEOTIDE SEQUENCE [LARGE SCALE GENOMIC DNA]</scope>
</reference>
<feature type="compositionally biased region" description="Polar residues" evidence="5">
    <location>
        <begin position="93"/>
        <end position="127"/>
    </location>
</feature>
<dbReference type="PROSITE" id="PS50888">
    <property type="entry name" value="BHLH"/>
    <property type="match status" value="1"/>
</dbReference>
<feature type="compositionally biased region" description="Low complexity" evidence="5">
    <location>
        <begin position="274"/>
        <end position="289"/>
    </location>
</feature>
<dbReference type="Gene3D" id="4.10.280.10">
    <property type="entry name" value="Helix-loop-helix DNA-binding domain"/>
    <property type="match status" value="1"/>
</dbReference>
<keyword evidence="4" id="KW-0539">Nucleus</keyword>
<keyword evidence="3" id="KW-0804">Transcription</keyword>
<evidence type="ECO:0000256" key="1">
    <source>
        <dbReference type="ARBA" id="ARBA00004123"/>
    </source>
</evidence>
<accession>A0A803PDJ3</accession>
<dbReference type="EnsemblPlants" id="evm.model.04.1545">
    <property type="protein sequence ID" value="cds.evm.model.04.1545"/>
    <property type="gene ID" value="evm.TU.04.1545"/>
</dbReference>